<evidence type="ECO:0000313" key="3">
    <source>
        <dbReference type="Proteomes" id="UP000019150"/>
    </source>
</evidence>
<dbReference type="PANTHER" id="PTHR43162">
    <property type="match status" value="1"/>
</dbReference>
<dbReference type="EMBL" id="CP006850">
    <property type="protein sequence ID" value="AHH21612.1"/>
    <property type="molecule type" value="Genomic_DNA"/>
</dbReference>
<dbReference type="InterPro" id="IPR051604">
    <property type="entry name" value="Ergot_Alk_Oxidoreductase"/>
</dbReference>
<dbReference type="Pfam" id="PF13460">
    <property type="entry name" value="NAD_binding_10"/>
    <property type="match status" value="1"/>
</dbReference>
<dbReference type="STRING" id="1415166.NONO_c68450"/>
<evidence type="ECO:0000313" key="2">
    <source>
        <dbReference type="EMBL" id="AHH21612.1"/>
    </source>
</evidence>
<dbReference type="KEGG" id="nno:NONO_c68450"/>
<dbReference type="PATRIC" id="fig|1415166.3.peg.7030"/>
<dbReference type="PANTHER" id="PTHR43162:SF1">
    <property type="entry name" value="PRESTALK A DIFFERENTIATION PROTEIN A"/>
    <property type="match status" value="1"/>
</dbReference>
<dbReference type="Gene3D" id="3.40.50.720">
    <property type="entry name" value="NAD(P)-binding Rossmann-like Domain"/>
    <property type="match status" value="1"/>
</dbReference>
<dbReference type="AlphaFoldDB" id="W5TQT7"/>
<proteinExistence type="predicted"/>
<dbReference type="Gene3D" id="3.90.25.10">
    <property type="entry name" value="UDP-galactose 4-epimerase, domain 1"/>
    <property type="match status" value="1"/>
</dbReference>
<accession>W5TQT7</accession>
<dbReference type="InterPro" id="IPR016040">
    <property type="entry name" value="NAD(P)-bd_dom"/>
</dbReference>
<dbReference type="HOGENOM" id="CLU_007383_10_6_11"/>
<dbReference type="Proteomes" id="UP000019150">
    <property type="component" value="Chromosome"/>
</dbReference>
<dbReference type="OrthoDB" id="3510772at2"/>
<dbReference type="eggNOG" id="COG0702">
    <property type="taxonomic scope" value="Bacteria"/>
</dbReference>
<dbReference type="RefSeq" id="WP_025352912.1">
    <property type="nucleotide sequence ID" value="NZ_CP006850.1"/>
</dbReference>
<sequence>MIVVIGATGTVGREVTGLLTEAGAEVTALTRQPATAVLPAGARVVAGDPSTLSIPENAWRGADSVLLSSRAIVATAGDLLAAAAAHGARRVVVISASSVEYPVGEPRFAEEFRRVEKAARNSGLAWTLLRCADFAANALSWAPQIRAGDIVRGAYGDAAASPIHQRDIAEVAVRALTGDDHAGHSYLLTGPRSLTQRDRVGLIGEAIGRELSFLELSPDQVRAAMTAQGLTEEIVARSLGSLAGYAETPGPTTDTVERLLGRPALDFGEWAATYASAFE</sequence>
<feature type="domain" description="NAD(P)-binding" evidence="1">
    <location>
        <begin position="6"/>
        <end position="177"/>
    </location>
</feature>
<keyword evidence="3" id="KW-1185">Reference proteome</keyword>
<dbReference type="InterPro" id="IPR036291">
    <property type="entry name" value="NAD(P)-bd_dom_sf"/>
</dbReference>
<organism evidence="2 3">
    <name type="scientific">Nocardia nova SH22a</name>
    <dbReference type="NCBI Taxonomy" id="1415166"/>
    <lineage>
        <taxon>Bacteria</taxon>
        <taxon>Bacillati</taxon>
        <taxon>Actinomycetota</taxon>
        <taxon>Actinomycetes</taxon>
        <taxon>Mycobacteriales</taxon>
        <taxon>Nocardiaceae</taxon>
        <taxon>Nocardia</taxon>
    </lineage>
</organism>
<gene>
    <name evidence="2" type="ORF">NONO_c68450</name>
</gene>
<protein>
    <submittedName>
        <fullName evidence="2">NmrA family protein</fullName>
    </submittedName>
</protein>
<dbReference type="SUPFAM" id="SSF51735">
    <property type="entry name" value="NAD(P)-binding Rossmann-fold domains"/>
    <property type="match status" value="1"/>
</dbReference>
<reference evidence="2 3" key="1">
    <citation type="journal article" date="2014" name="Appl. Environ. Microbiol.">
        <title>Insights into the Microbial Degradation of Rubber and Gutta-Percha by Analysis of the Complete Genome of Nocardia nova SH22a.</title>
        <authorList>
            <person name="Luo Q."/>
            <person name="Hiessl S."/>
            <person name="Poehlein A."/>
            <person name="Daniel R."/>
            <person name="Steinbuchel A."/>
        </authorList>
    </citation>
    <scope>NUCLEOTIDE SEQUENCE [LARGE SCALE GENOMIC DNA]</scope>
    <source>
        <strain evidence="2">SH22a</strain>
    </source>
</reference>
<evidence type="ECO:0000259" key="1">
    <source>
        <dbReference type="Pfam" id="PF13460"/>
    </source>
</evidence>
<name>W5TQT7_9NOCA</name>